<name>A0A9E2L3W4_9SPIR</name>
<gene>
    <name evidence="2" type="ORF">IAA16_09785</name>
</gene>
<sequence>MEKEKGEVKLKRNVFVFSVVALINIVLALLLYFSPSDDFVIADIVKLGIGYIFSLVTYWFFYFIFSIKFRSNEKPISHIFYLAILPITIVVSALNVKNQPILFFPMMYMVSLFGVSLYWEFLKTNDS</sequence>
<feature type="transmembrane region" description="Helical" evidence="1">
    <location>
        <begin position="12"/>
        <end position="32"/>
    </location>
</feature>
<proteinExistence type="predicted"/>
<evidence type="ECO:0000313" key="2">
    <source>
        <dbReference type="EMBL" id="MBU3850844.1"/>
    </source>
</evidence>
<dbReference type="EMBL" id="JAHLFV010000224">
    <property type="protein sequence ID" value="MBU3850844.1"/>
    <property type="molecule type" value="Genomic_DNA"/>
</dbReference>
<comment type="caution">
    <text evidence="2">The sequence shown here is derived from an EMBL/GenBank/DDBJ whole genome shotgun (WGS) entry which is preliminary data.</text>
</comment>
<keyword evidence="1" id="KW-1133">Transmembrane helix</keyword>
<accession>A0A9E2L3W4</accession>
<reference evidence="2" key="2">
    <citation type="submission" date="2021-04" db="EMBL/GenBank/DDBJ databases">
        <authorList>
            <person name="Gilroy R."/>
        </authorList>
    </citation>
    <scope>NUCLEOTIDE SEQUENCE</scope>
    <source>
        <strain evidence="2">Gambia15-2214</strain>
    </source>
</reference>
<feature type="transmembrane region" description="Helical" evidence="1">
    <location>
        <begin position="102"/>
        <end position="122"/>
    </location>
</feature>
<evidence type="ECO:0000256" key="1">
    <source>
        <dbReference type="SAM" id="Phobius"/>
    </source>
</evidence>
<dbReference type="AlphaFoldDB" id="A0A9E2L3W4"/>
<feature type="transmembrane region" description="Helical" evidence="1">
    <location>
        <begin position="44"/>
        <end position="67"/>
    </location>
</feature>
<evidence type="ECO:0000313" key="3">
    <source>
        <dbReference type="Proteomes" id="UP000823914"/>
    </source>
</evidence>
<keyword evidence="1" id="KW-0812">Transmembrane</keyword>
<dbReference type="Proteomes" id="UP000823914">
    <property type="component" value="Unassembled WGS sequence"/>
</dbReference>
<protein>
    <submittedName>
        <fullName evidence="2">Uncharacterized protein</fullName>
    </submittedName>
</protein>
<keyword evidence="1" id="KW-0472">Membrane</keyword>
<organism evidence="2 3">
    <name type="scientific">Candidatus Treponema excrementipullorum</name>
    <dbReference type="NCBI Taxonomy" id="2838768"/>
    <lineage>
        <taxon>Bacteria</taxon>
        <taxon>Pseudomonadati</taxon>
        <taxon>Spirochaetota</taxon>
        <taxon>Spirochaetia</taxon>
        <taxon>Spirochaetales</taxon>
        <taxon>Treponemataceae</taxon>
        <taxon>Treponema</taxon>
    </lineage>
</organism>
<reference evidence="2" key="1">
    <citation type="journal article" date="2021" name="PeerJ">
        <title>Extensive microbial diversity within the chicken gut microbiome revealed by metagenomics and culture.</title>
        <authorList>
            <person name="Gilroy R."/>
            <person name="Ravi A."/>
            <person name="Getino M."/>
            <person name="Pursley I."/>
            <person name="Horton D.L."/>
            <person name="Alikhan N.F."/>
            <person name="Baker D."/>
            <person name="Gharbi K."/>
            <person name="Hall N."/>
            <person name="Watson M."/>
            <person name="Adriaenssens E.M."/>
            <person name="Foster-Nyarko E."/>
            <person name="Jarju S."/>
            <person name="Secka A."/>
            <person name="Antonio M."/>
            <person name="Oren A."/>
            <person name="Chaudhuri R.R."/>
            <person name="La Ragione R."/>
            <person name="Hildebrand F."/>
            <person name="Pallen M.J."/>
        </authorList>
    </citation>
    <scope>NUCLEOTIDE SEQUENCE</scope>
    <source>
        <strain evidence="2">Gambia15-2214</strain>
    </source>
</reference>
<feature type="transmembrane region" description="Helical" evidence="1">
    <location>
        <begin position="79"/>
        <end position="96"/>
    </location>
</feature>